<dbReference type="EC" id="4.1.2.14" evidence="7"/>
<dbReference type="EC" id="4.1.3.16" evidence="7"/>
<sequence length="182" mass="20634">MHLEKILEDNQLIPVVSADTIEEANLVLEKLRAKKIKIVEFTLRTPNAFDVIEQIKKENRDFVIGIGTIVTIEQFRKARFLEVDFYVSPGSNVELLEFAREHNIDYLPGAVTPFEIMTAIQYHFKIIKFFPAEAMGGVKLLKNYSSVFSDIKFCATGGITAFNQQEYLDQKNIIAIGSSSLI</sequence>
<evidence type="ECO:0000313" key="7">
    <source>
        <dbReference type="EMBL" id="QIW11518.1"/>
    </source>
</evidence>
<dbReference type="CDD" id="cd00452">
    <property type="entry name" value="KDPG_aldolase"/>
    <property type="match status" value="1"/>
</dbReference>
<dbReference type="RefSeq" id="WP_112869463.1">
    <property type="nucleotide sequence ID" value="NZ_CP021781.1"/>
</dbReference>
<dbReference type="AlphaFoldDB" id="A0A2Z4XX53"/>
<name>A0A2Z4XX53_9GAMM</name>
<dbReference type="Proteomes" id="UP000251120">
    <property type="component" value="Chromosome"/>
</dbReference>
<organism evidence="6 8">
    <name type="scientific">Francisella adeliensis</name>
    <dbReference type="NCBI Taxonomy" id="2007306"/>
    <lineage>
        <taxon>Bacteria</taxon>
        <taxon>Pseudomonadati</taxon>
        <taxon>Pseudomonadota</taxon>
        <taxon>Gammaproteobacteria</taxon>
        <taxon>Thiotrichales</taxon>
        <taxon>Francisellaceae</taxon>
        <taxon>Francisella</taxon>
    </lineage>
</organism>
<protein>
    <submittedName>
        <fullName evidence="6">4-hydroxy-2-ketovalerate aldolase</fullName>
    </submittedName>
    <submittedName>
        <fullName evidence="7">Bifunctional 4-hydroxy-2-oxoglutarate aldolase/2-dehydro-3-deoxy-phosphogluconate aldolase</fullName>
        <ecNumber evidence="7">4.1.2.14</ecNumber>
        <ecNumber evidence="7">4.1.3.16</ecNumber>
    </submittedName>
</protein>
<evidence type="ECO:0000313" key="9">
    <source>
        <dbReference type="Proteomes" id="UP000681131"/>
    </source>
</evidence>
<evidence type="ECO:0000256" key="2">
    <source>
        <dbReference type="ARBA" id="ARBA00006906"/>
    </source>
</evidence>
<comment type="pathway">
    <text evidence="1">Carbohydrate acid metabolism.</text>
</comment>
<keyword evidence="9" id="KW-1185">Reference proteome</keyword>
<dbReference type="EMBL" id="CP043424">
    <property type="protein sequence ID" value="QIW11518.1"/>
    <property type="molecule type" value="Genomic_DNA"/>
</dbReference>
<dbReference type="Proteomes" id="UP000681131">
    <property type="component" value="Chromosome"/>
</dbReference>
<evidence type="ECO:0000313" key="8">
    <source>
        <dbReference type="Proteomes" id="UP000251120"/>
    </source>
</evidence>
<dbReference type="GO" id="GO:0008675">
    <property type="term" value="F:2-dehydro-3-deoxy-phosphogluconate aldolase activity"/>
    <property type="evidence" value="ECO:0007669"/>
    <property type="project" value="UniProtKB-EC"/>
</dbReference>
<comment type="subunit">
    <text evidence="3">Homotrimer.</text>
</comment>
<dbReference type="InterPro" id="IPR000887">
    <property type="entry name" value="Aldlse_KDPG_KHG"/>
</dbReference>
<evidence type="ECO:0000256" key="3">
    <source>
        <dbReference type="ARBA" id="ARBA00011233"/>
    </source>
</evidence>
<keyword evidence="4 7" id="KW-0456">Lyase</keyword>
<evidence type="ECO:0000256" key="1">
    <source>
        <dbReference type="ARBA" id="ARBA00004761"/>
    </source>
</evidence>
<gene>
    <name evidence="7" type="primary">eda</name>
    <name evidence="6" type="ORF">CDH04_02150</name>
    <name evidence="7" type="ORF">FZC43_02155</name>
</gene>
<comment type="similarity">
    <text evidence="2">Belongs to the KHG/KDPG aldolase family.</text>
</comment>
<dbReference type="KEGG" id="fad:CDH04_02150"/>
<dbReference type="NCBIfam" id="TIGR01182">
    <property type="entry name" value="eda"/>
    <property type="match status" value="1"/>
</dbReference>
<accession>A0A2Z4XX53</accession>
<evidence type="ECO:0000313" key="6">
    <source>
        <dbReference type="EMBL" id="AXA33290.1"/>
    </source>
</evidence>
<reference evidence="7 9" key="2">
    <citation type="submission" date="2019-08" db="EMBL/GenBank/DDBJ databases">
        <title>Complete genome sequences of Francisella adeliensis (FSC1325 and FSC1326).</title>
        <authorList>
            <person name="Ohrman C."/>
            <person name="Uneklint I."/>
            <person name="Vallesi A."/>
            <person name="Karlsson L."/>
            <person name="Sjodin A."/>
        </authorList>
    </citation>
    <scope>NUCLEOTIDE SEQUENCE [LARGE SCALE GENOMIC DNA]</scope>
    <source>
        <strain evidence="7 9">FSC1325</strain>
    </source>
</reference>
<evidence type="ECO:0000256" key="5">
    <source>
        <dbReference type="ARBA" id="ARBA00023277"/>
    </source>
</evidence>
<dbReference type="PANTHER" id="PTHR30246:SF1">
    <property type="entry name" value="2-DEHYDRO-3-DEOXY-6-PHOSPHOGALACTONATE ALDOLASE-RELATED"/>
    <property type="match status" value="1"/>
</dbReference>
<evidence type="ECO:0000256" key="4">
    <source>
        <dbReference type="ARBA" id="ARBA00023239"/>
    </source>
</evidence>
<proteinExistence type="inferred from homology"/>
<keyword evidence="5" id="KW-0119">Carbohydrate metabolism</keyword>
<dbReference type="SUPFAM" id="SSF51569">
    <property type="entry name" value="Aldolase"/>
    <property type="match status" value="1"/>
</dbReference>
<dbReference type="GO" id="GO:0008700">
    <property type="term" value="F:(R,S)-4-hydroxy-2-oxoglutarate aldolase activity"/>
    <property type="evidence" value="ECO:0007669"/>
    <property type="project" value="UniProtKB-EC"/>
</dbReference>
<dbReference type="InterPro" id="IPR013785">
    <property type="entry name" value="Aldolase_TIM"/>
</dbReference>
<dbReference type="Gene3D" id="3.20.20.70">
    <property type="entry name" value="Aldolase class I"/>
    <property type="match status" value="1"/>
</dbReference>
<dbReference type="EMBL" id="CP021781">
    <property type="protein sequence ID" value="AXA33290.1"/>
    <property type="molecule type" value="Genomic_DNA"/>
</dbReference>
<reference evidence="6 8" key="1">
    <citation type="submission" date="2017-06" db="EMBL/GenBank/DDBJ databases">
        <title>Complete genome of Francisella adeliensis.</title>
        <authorList>
            <person name="Vallesi A."/>
            <person name="Sjodin A."/>
        </authorList>
    </citation>
    <scope>NUCLEOTIDE SEQUENCE [LARGE SCALE GENOMIC DNA]</scope>
    <source>
        <strain evidence="6 8">FDC440</strain>
    </source>
</reference>
<dbReference type="PANTHER" id="PTHR30246">
    <property type="entry name" value="2-KETO-3-DEOXY-6-PHOSPHOGLUCONATE ALDOLASE"/>
    <property type="match status" value="1"/>
</dbReference>
<dbReference type="OrthoDB" id="9805177at2"/>
<dbReference type="Pfam" id="PF01081">
    <property type="entry name" value="Aldolase"/>
    <property type="match status" value="1"/>
</dbReference>